<dbReference type="RefSeq" id="WP_072735992.1">
    <property type="nucleotide sequence ID" value="NZ_CP048813.1"/>
</dbReference>
<dbReference type="InterPro" id="IPR010310">
    <property type="entry name" value="T7SS_ESAT-6-like"/>
</dbReference>
<name>A0A1G8AH29_9NOCA</name>
<protein>
    <recommendedName>
        <fullName evidence="1">ESAT-6-like protein</fullName>
    </recommendedName>
</protein>
<dbReference type="AlphaFoldDB" id="A0A1G8AH29"/>
<dbReference type="OrthoDB" id="4380842at2"/>
<proteinExistence type="inferred from homology"/>
<accession>A0A1G8AH29</accession>
<dbReference type="SUPFAM" id="SSF140453">
    <property type="entry name" value="EsxAB dimer-like"/>
    <property type="match status" value="1"/>
</dbReference>
<keyword evidence="3" id="KW-1185">Reference proteome</keyword>
<dbReference type="Gene3D" id="1.10.287.1060">
    <property type="entry name" value="ESAT-6-like"/>
    <property type="match status" value="1"/>
</dbReference>
<dbReference type="Pfam" id="PF06013">
    <property type="entry name" value="WXG100"/>
    <property type="match status" value="1"/>
</dbReference>
<organism evidence="2 3">
    <name type="scientific">Rhodococcus triatomae</name>
    <dbReference type="NCBI Taxonomy" id="300028"/>
    <lineage>
        <taxon>Bacteria</taxon>
        <taxon>Bacillati</taxon>
        <taxon>Actinomycetota</taxon>
        <taxon>Actinomycetes</taxon>
        <taxon>Mycobacteriales</taxon>
        <taxon>Nocardiaceae</taxon>
        <taxon>Rhodococcus</taxon>
    </lineage>
</organism>
<dbReference type="NCBIfam" id="TIGR03930">
    <property type="entry name" value="WXG100_ESAT6"/>
    <property type="match status" value="1"/>
</dbReference>
<reference evidence="2 3" key="1">
    <citation type="submission" date="2016-10" db="EMBL/GenBank/DDBJ databases">
        <authorList>
            <person name="de Groot N.N."/>
        </authorList>
    </citation>
    <scope>NUCLEOTIDE SEQUENCE [LARGE SCALE GENOMIC DNA]</scope>
    <source>
        <strain evidence="2 3">DSM 44892</strain>
    </source>
</reference>
<sequence length="96" mass="11044">MSKFRVDLDRLDETISKVETFDSNVDDIITAVEGHLADLHETWTGRAAQAQRDAHDDWTRGVQQMREALEDLRAAGRIAHDNYSDAVETNMRMWNL</sequence>
<dbReference type="EMBL" id="FNDN01000001">
    <property type="protein sequence ID" value="SDH20258.1"/>
    <property type="molecule type" value="Genomic_DNA"/>
</dbReference>
<evidence type="ECO:0000256" key="1">
    <source>
        <dbReference type="RuleBase" id="RU362001"/>
    </source>
</evidence>
<evidence type="ECO:0000313" key="2">
    <source>
        <dbReference type="EMBL" id="SDH20258.1"/>
    </source>
</evidence>
<comment type="similarity">
    <text evidence="1">Belongs to the WXG100 family.</text>
</comment>
<dbReference type="InterPro" id="IPR036689">
    <property type="entry name" value="ESAT-6-like_sf"/>
</dbReference>
<dbReference type="Proteomes" id="UP000183263">
    <property type="component" value="Unassembled WGS sequence"/>
</dbReference>
<gene>
    <name evidence="2" type="ORF">SAMN05444695_101424</name>
</gene>
<evidence type="ECO:0000313" key="3">
    <source>
        <dbReference type="Proteomes" id="UP000183263"/>
    </source>
</evidence>